<dbReference type="InterPro" id="IPR002195">
    <property type="entry name" value="Dihydroorotase_CS"/>
</dbReference>
<evidence type="ECO:0000313" key="7">
    <source>
        <dbReference type="EMBL" id="BBO76270.1"/>
    </source>
</evidence>
<dbReference type="PANTHER" id="PTHR43668">
    <property type="entry name" value="ALLANTOINASE"/>
    <property type="match status" value="1"/>
</dbReference>
<dbReference type="InterPro" id="IPR032466">
    <property type="entry name" value="Metal_Hydrolase"/>
</dbReference>
<dbReference type="RefSeq" id="WP_155305115.1">
    <property type="nucleotide sequence ID" value="NZ_AP021875.1"/>
</dbReference>
<evidence type="ECO:0000256" key="4">
    <source>
        <dbReference type="ARBA" id="ARBA00022723"/>
    </source>
</evidence>
<dbReference type="GO" id="GO:0004038">
    <property type="term" value="F:allantoinase activity"/>
    <property type="evidence" value="ECO:0007669"/>
    <property type="project" value="TreeGrafter"/>
</dbReference>
<evidence type="ECO:0000313" key="8">
    <source>
        <dbReference type="Proteomes" id="UP000427769"/>
    </source>
</evidence>
<evidence type="ECO:0000256" key="2">
    <source>
        <dbReference type="ARBA" id="ARBA00002368"/>
    </source>
</evidence>
<comment type="cofactor">
    <cofactor evidence="1">
        <name>Zn(2+)</name>
        <dbReference type="ChEBI" id="CHEBI:29105"/>
    </cofactor>
</comment>
<keyword evidence="5" id="KW-0378">Hydrolase</keyword>
<accession>A0A5K7Z6A4</accession>
<dbReference type="Proteomes" id="UP000427769">
    <property type="component" value="Chromosome"/>
</dbReference>
<dbReference type="InterPro" id="IPR050138">
    <property type="entry name" value="DHOase/Allantoinase_Hydrolase"/>
</dbReference>
<dbReference type="GO" id="GO:0006145">
    <property type="term" value="P:purine nucleobase catabolic process"/>
    <property type="evidence" value="ECO:0007669"/>
    <property type="project" value="TreeGrafter"/>
</dbReference>
<feature type="domain" description="Amidohydrolase-related" evidence="6">
    <location>
        <begin position="52"/>
        <end position="424"/>
    </location>
</feature>
<dbReference type="InterPro" id="IPR011059">
    <property type="entry name" value="Metal-dep_hydrolase_composite"/>
</dbReference>
<dbReference type="EMBL" id="AP021875">
    <property type="protein sequence ID" value="BBO76270.1"/>
    <property type="molecule type" value="Genomic_DNA"/>
</dbReference>
<comment type="similarity">
    <text evidence="3">Belongs to the metallo-dependent hydrolases superfamily. DHOase family. Class I DHOase subfamily.</text>
</comment>
<comment type="function">
    <text evidence="2">Catalyzes the reversible cyclization of carbamoyl aspartate to dihydroorotate.</text>
</comment>
<gene>
    <name evidence="7" type="primary">pyrC</name>
    <name evidence="7" type="ORF">DSCW_36870</name>
</gene>
<dbReference type="AlphaFoldDB" id="A0A5K7Z6A4"/>
<dbReference type="GO" id="GO:0005737">
    <property type="term" value="C:cytoplasm"/>
    <property type="evidence" value="ECO:0007669"/>
    <property type="project" value="TreeGrafter"/>
</dbReference>
<sequence>MATILIANALTVNEGRSSHRDVLVRNGRIDAIGGDLAGKQADRVIDAAGNALLPGMIDDQVHFRQPGLTHKGDIGTESLAAVAGGITSYMEMPNTSPATTTIERLEEKHRIAEKTSFANYGFYLGATNDNIETIKKLNPLQACGVKVFMGASTGNMLVDDPIALEQIFTCSPVIVATHCEHSPTIDENTRRFQSIHGEDIPMALHPAIRSEAACYRSTALAVDLARRCQTRLHVLHLSTAKELVLFSSKPLDEKRITAEACVHHLYFSGTDYGDKGTLIKCNPAIKTEVDRCGLLTALQDGRIDVVGTDHAPHTLEEKQRPYVSAPSGLSLVQHALVCLLEHFHDGVLTLEQIVEKTAHGPARLFNVRKRGYLREGYWADLVLVDLDRPTSVDDQPIHYRCGWTPFAGRTFRSSIVATIVSGHLAYMEGKIDPIPSGMRLEFAR</sequence>
<organism evidence="7 8">
    <name type="scientific">Desulfosarcina widdelii</name>
    <dbReference type="NCBI Taxonomy" id="947919"/>
    <lineage>
        <taxon>Bacteria</taxon>
        <taxon>Pseudomonadati</taxon>
        <taxon>Thermodesulfobacteriota</taxon>
        <taxon>Desulfobacteria</taxon>
        <taxon>Desulfobacterales</taxon>
        <taxon>Desulfosarcinaceae</taxon>
        <taxon>Desulfosarcina</taxon>
    </lineage>
</organism>
<dbReference type="OrthoDB" id="9803027at2"/>
<dbReference type="Gene3D" id="3.20.20.140">
    <property type="entry name" value="Metal-dependent hydrolases"/>
    <property type="match status" value="1"/>
</dbReference>
<dbReference type="InterPro" id="IPR006680">
    <property type="entry name" value="Amidohydro-rel"/>
</dbReference>
<keyword evidence="8" id="KW-1185">Reference proteome</keyword>
<evidence type="ECO:0000259" key="6">
    <source>
        <dbReference type="Pfam" id="PF01979"/>
    </source>
</evidence>
<keyword evidence="4" id="KW-0479">Metal-binding</keyword>
<evidence type="ECO:0000256" key="5">
    <source>
        <dbReference type="ARBA" id="ARBA00022801"/>
    </source>
</evidence>
<dbReference type="CDD" id="cd01318">
    <property type="entry name" value="DHOase_IIb"/>
    <property type="match status" value="1"/>
</dbReference>
<dbReference type="PANTHER" id="PTHR43668:SF4">
    <property type="entry name" value="ALLANTOINASE"/>
    <property type="match status" value="1"/>
</dbReference>
<dbReference type="Pfam" id="PF01979">
    <property type="entry name" value="Amidohydro_1"/>
    <property type="match status" value="1"/>
</dbReference>
<dbReference type="SUPFAM" id="SSF51556">
    <property type="entry name" value="Metallo-dependent hydrolases"/>
    <property type="match status" value="1"/>
</dbReference>
<dbReference type="GO" id="GO:0046872">
    <property type="term" value="F:metal ion binding"/>
    <property type="evidence" value="ECO:0007669"/>
    <property type="project" value="UniProtKB-KW"/>
</dbReference>
<reference evidence="7 8" key="1">
    <citation type="submission" date="2019-11" db="EMBL/GenBank/DDBJ databases">
        <title>Comparative genomics of hydrocarbon-degrading Desulfosarcina strains.</title>
        <authorList>
            <person name="Watanabe M."/>
            <person name="Kojima H."/>
            <person name="Fukui M."/>
        </authorList>
    </citation>
    <scope>NUCLEOTIDE SEQUENCE [LARGE SCALE GENOMIC DNA]</scope>
    <source>
        <strain evidence="7 8">PP31</strain>
    </source>
</reference>
<name>A0A5K7Z6A4_9BACT</name>
<dbReference type="KEGG" id="dwd:DSCW_36870"/>
<dbReference type="NCBIfam" id="NF006688">
    <property type="entry name" value="PRK09236.1"/>
    <property type="match status" value="1"/>
</dbReference>
<protein>
    <submittedName>
        <fullName evidence="7">Dihydroorotase</fullName>
    </submittedName>
</protein>
<dbReference type="SUPFAM" id="SSF51338">
    <property type="entry name" value="Composite domain of metallo-dependent hydrolases"/>
    <property type="match status" value="1"/>
</dbReference>
<evidence type="ECO:0000256" key="3">
    <source>
        <dbReference type="ARBA" id="ARBA00010286"/>
    </source>
</evidence>
<dbReference type="PROSITE" id="PS00483">
    <property type="entry name" value="DIHYDROOROTASE_2"/>
    <property type="match status" value="1"/>
</dbReference>
<evidence type="ECO:0000256" key="1">
    <source>
        <dbReference type="ARBA" id="ARBA00001947"/>
    </source>
</evidence>
<proteinExistence type="inferred from homology"/>
<dbReference type="Gene3D" id="2.30.40.10">
    <property type="entry name" value="Urease, subunit C, domain 1"/>
    <property type="match status" value="1"/>
</dbReference>